<dbReference type="EMBL" id="LN515532">
    <property type="protein sequence ID" value="CEA15003.1"/>
    <property type="molecule type" value="Genomic_DNA"/>
</dbReference>
<dbReference type="PATRIC" id="fig|1562970.3.peg.230"/>
<gene>
    <name evidence="1" type="ORF">ING2E5B_0233</name>
</gene>
<dbReference type="AlphaFoldDB" id="A0A098BXW9"/>
<reference evidence="1 2" key="1">
    <citation type="submission" date="2014-08" db="EMBL/GenBank/DDBJ databases">
        <authorList>
            <person name="Wibberg D."/>
        </authorList>
    </citation>
    <scope>NUCLEOTIDE SEQUENCE [LARGE SCALE GENOMIC DNA]</scope>
    <source>
        <strain evidence="2">ING2-E5B</strain>
    </source>
</reference>
<dbReference type="InterPro" id="IPR003789">
    <property type="entry name" value="Asn/Gln_tRNA_amidoTrase-B-like"/>
</dbReference>
<dbReference type="KEGG" id="pbt:ING2E5B_0233"/>
<dbReference type="InterPro" id="IPR042184">
    <property type="entry name" value="YqeY/Aim41_N"/>
</dbReference>
<dbReference type="OrthoDB" id="9788127at2"/>
<accession>A0A098BXW9</accession>
<sequence length="149" mass="16532">MTLFDTITEEIKKAMLAKDKVRLDALRGVKKEFLEAKTAKGAADELADDKAIAILQKMVKQRKESAEIYKEQGREDLAETEIEQMKVIQEYLPKQLSKEEIEAEVMRIIADTGASTMKDMGRVMGIATKELGGKADGGTISAIVRQKLS</sequence>
<organism evidence="1 2">
    <name type="scientific">Fermentimonas caenicola</name>
    <dbReference type="NCBI Taxonomy" id="1562970"/>
    <lineage>
        <taxon>Bacteria</taxon>
        <taxon>Pseudomonadati</taxon>
        <taxon>Bacteroidota</taxon>
        <taxon>Bacteroidia</taxon>
        <taxon>Bacteroidales</taxon>
        <taxon>Dysgonomonadaceae</taxon>
        <taxon>Fermentimonas</taxon>
    </lineage>
</organism>
<dbReference type="HOGENOM" id="CLU_079430_2_0_10"/>
<dbReference type="Pfam" id="PF09424">
    <property type="entry name" value="YqeY"/>
    <property type="match status" value="1"/>
</dbReference>
<name>A0A098BXW9_9BACT</name>
<dbReference type="GO" id="GO:0016884">
    <property type="term" value="F:carbon-nitrogen ligase activity, with glutamine as amido-N-donor"/>
    <property type="evidence" value="ECO:0007669"/>
    <property type="project" value="InterPro"/>
</dbReference>
<dbReference type="STRING" id="1562970.ING2E5B_0233"/>
<dbReference type="InterPro" id="IPR019004">
    <property type="entry name" value="YqeY/Aim41"/>
</dbReference>
<dbReference type="Gene3D" id="1.10.10.410">
    <property type="match status" value="1"/>
</dbReference>
<dbReference type="PANTHER" id="PTHR28055:SF1">
    <property type="entry name" value="ALTERED INHERITANCE OF MITOCHONDRIA PROTEIN 41, MITOCHONDRIAL"/>
    <property type="match status" value="1"/>
</dbReference>
<dbReference type="Proteomes" id="UP000032417">
    <property type="component" value="Chromosome 1"/>
</dbReference>
<protein>
    <submittedName>
        <fullName evidence="1">Putative conserved protein</fullName>
    </submittedName>
</protein>
<evidence type="ECO:0000313" key="1">
    <source>
        <dbReference type="EMBL" id="CEA15003.1"/>
    </source>
</evidence>
<evidence type="ECO:0000313" key="2">
    <source>
        <dbReference type="Proteomes" id="UP000032417"/>
    </source>
</evidence>
<dbReference type="InterPro" id="IPR023168">
    <property type="entry name" value="GatB_Yqey_C_2"/>
</dbReference>
<keyword evidence="2" id="KW-1185">Reference proteome</keyword>
<dbReference type="Gene3D" id="1.10.1510.10">
    <property type="entry name" value="Uncharacterised protein YqeY/AIM41 PF09424, N-terminal domain"/>
    <property type="match status" value="1"/>
</dbReference>
<dbReference type="PANTHER" id="PTHR28055">
    <property type="entry name" value="ALTERED INHERITANCE OF MITOCHONDRIA PROTEIN 41, MITOCHONDRIAL"/>
    <property type="match status" value="1"/>
</dbReference>
<proteinExistence type="predicted"/>
<dbReference type="SUPFAM" id="SSF89095">
    <property type="entry name" value="GatB/YqeY motif"/>
    <property type="match status" value="1"/>
</dbReference>